<name>A0A1D1YGL8_9ARAE</name>
<organism evidence="2">
    <name type="scientific">Anthurium amnicola</name>
    <dbReference type="NCBI Taxonomy" id="1678845"/>
    <lineage>
        <taxon>Eukaryota</taxon>
        <taxon>Viridiplantae</taxon>
        <taxon>Streptophyta</taxon>
        <taxon>Embryophyta</taxon>
        <taxon>Tracheophyta</taxon>
        <taxon>Spermatophyta</taxon>
        <taxon>Magnoliopsida</taxon>
        <taxon>Liliopsida</taxon>
        <taxon>Araceae</taxon>
        <taxon>Pothoideae</taxon>
        <taxon>Potheae</taxon>
        <taxon>Anthurium</taxon>
    </lineage>
</organism>
<dbReference type="PANTHER" id="PTHR34776">
    <property type="entry name" value="F17F16.3 PROTEIN"/>
    <property type="match status" value="1"/>
</dbReference>
<dbReference type="EMBL" id="GDJX01014156">
    <property type="protein sequence ID" value="JAT53780.1"/>
    <property type="molecule type" value="Transcribed_RNA"/>
</dbReference>
<sequence length="424" mass="48262">MPQQKRKASAIASAKIAEEAGSGRKRKSDAKEEQNPSTKETDKNVETEQNVSEKVNEPSDNKRRKKQTTAQETHEQQHDNGTNGNEPLHEHDQMLIDEYNKDAKSFKEKHNGKAGQAVDKEVNDVQNETKKELEKKMAPNTLEKGHICFFYRPKVDAEEVHSTDDVQRNYMVLIPYMTRPSVSEEPIPSYFQQVNDNKKIEADELIPGKVRIIGIGKKKLPEIEKHTKSWAFVDKAFTDMNEIKNFVSGKKYQTKTRGERTLSACRLMGRGVYNIVEHKGHTHLAYVLEFPEEPSEIQDDFNIKNEGSYVISVKNPETSSLPNVGLPEYEKVTYPTHLTEKFGGRRFLSLASTDFMDYDGAELLLIGARDDITGELDESGKELEELADFEVKVISPLTAERVIFDELNLEKKVLPSEPLHGLWK</sequence>
<protein>
    <submittedName>
        <fullName evidence="2">Uncharacterized protein</fullName>
    </submittedName>
</protein>
<feature type="compositionally biased region" description="Basic and acidic residues" evidence="1">
    <location>
        <begin position="29"/>
        <end position="46"/>
    </location>
</feature>
<dbReference type="PANTHER" id="PTHR34776:SF1">
    <property type="entry name" value="F17F16.3 PROTEIN"/>
    <property type="match status" value="1"/>
</dbReference>
<reference evidence="2" key="1">
    <citation type="submission" date="2015-07" db="EMBL/GenBank/DDBJ databases">
        <title>Transcriptome Assembly of Anthurium amnicola.</title>
        <authorList>
            <person name="Suzuki J."/>
        </authorList>
    </citation>
    <scope>NUCLEOTIDE SEQUENCE</scope>
</reference>
<feature type="region of interest" description="Disordered" evidence="1">
    <location>
        <begin position="1"/>
        <end position="89"/>
    </location>
</feature>
<evidence type="ECO:0000256" key="1">
    <source>
        <dbReference type="SAM" id="MobiDB-lite"/>
    </source>
</evidence>
<gene>
    <name evidence="2" type="ORF">g.160984</name>
</gene>
<proteinExistence type="predicted"/>
<evidence type="ECO:0000313" key="2">
    <source>
        <dbReference type="EMBL" id="JAT53780.1"/>
    </source>
</evidence>
<dbReference type="AlphaFoldDB" id="A0A1D1YGL8"/>
<accession>A0A1D1YGL8</accession>